<reference evidence="14 15" key="1">
    <citation type="submission" date="2020-04" db="EMBL/GenBank/DDBJ databases">
        <authorList>
            <person name="Alioto T."/>
            <person name="Alioto T."/>
            <person name="Gomez Garrido J."/>
        </authorList>
    </citation>
    <scope>NUCLEOTIDE SEQUENCE [LARGE SCALE GENOMIC DNA]</scope>
</reference>
<comment type="subcellular location">
    <subcellularLocation>
        <location evidence="1">Mitochondrion</location>
    </subcellularLocation>
</comment>
<feature type="binding site" evidence="11">
    <location>
        <position position="64"/>
    </location>
    <ligand>
        <name>S-adenosyl-L-methionine</name>
        <dbReference type="ChEBI" id="CHEBI:59789"/>
    </ligand>
</feature>
<evidence type="ECO:0000256" key="12">
    <source>
        <dbReference type="RuleBase" id="RU362106"/>
    </source>
</evidence>
<dbReference type="AlphaFoldDB" id="A0A8S1E0H2"/>
<dbReference type="InterPro" id="IPR023165">
    <property type="entry name" value="rRNA_Ade_diMease-like_C"/>
</dbReference>
<keyword evidence="5 11" id="KW-0949">S-adenosyl-L-methionine</keyword>
<dbReference type="InterPro" id="IPR029063">
    <property type="entry name" value="SAM-dependent_MTases_sf"/>
</dbReference>
<comment type="similarity">
    <text evidence="11 12">Belongs to the class I-like SAM-binding methyltransferase superfamily. rRNA adenine N(6)-methyltransferase family.</text>
</comment>
<keyword evidence="8" id="KW-0805">Transcription regulation</keyword>
<dbReference type="GO" id="GO:0000179">
    <property type="term" value="F:rRNA (adenine-N6,N6-)-dimethyltransferase activity"/>
    <property type="evidence" value="ECO:0007669"/>
    <property type="project" value="UniProtKB-UniRule"/>
</dbReference>
<evidence type="ECO:0000256" key="5">
    <source>
        <dbReference type="ARBA" id="ARBA00022691"/>
    </source>
</evidence>
<dbReference type="InterPro" id="IPR011530">
    <property type="entry name" value="rRNA_adenine_dimethylase"/>
</dbReference>
<dbReference type="GO" id="GO:0006391">
    <property type="term" value="P:transcription initiation at mitochondrial promoter"/>
    <property type="evidence" value="ECO:0007669"/>
    <property type="project" value="TreeGrafter"/>
</dbReference>
<gene>
    <name evidence="14" type="ORF">CLODIP_2_CD09431</name>
</gene>
<dbReference type="PANTHER" id="PTHR11727:SF17">
    <property type="entry name" value="DIMETHYLADENOSINE TRANSFERASE 1, MITOCHONDRIAL"/>
    <property type="match status" value="1"/>
</dbReference>
<dbReference type="Gene3D" id="3.40.50.150">
    <property type="entry name" value="Vaccinia Virus protein VP39"/>
    <property type="match status" value="1"/>
</dbReference>
<keyword evidence="6 11" id="KW-0694">RNA-binding</keyword>
<dbReference type="FunFam" id="3.40.50.150:FF:000109">
    <property type="entry name" value="rRNA adenine N(6)-methyltransferase"/>
    <property type="match status" value="1"/>
</dbReference>
<evidence type="ECO:0000256" key="1">
    <source>
        <dbReference type="ARBA" id="ARBA00004173"/>
    </source>
</evidence>
<dbReference type="GO" id="GO:0034246">
    <property type="term" value="F:mitochondrial transcription factor activity"/>
    <property type="evidence" value="ECO:0007669"/>
    <property type="project" value="TreeGrafter"/>
</dbReference>
<evidence type="ECO:0000256" key="7">
    <source>
        <dbReference type="ARBA" id="ARBA00022946"/>
    </source>
</evidence>
<evidence type="ECO:0000256" key="2">
    <source>
        <dbReference type="ARBA" id="ARBA00022552"/>
    </source>
</evidence>
<dbReference type="PANTHER" id="PTHR11727">
    <property type="entry name" value="DIMETHYLADENOSINE TRANSFERASE"/>
    <property type="match status" value="1"/>
</dbReference>
<evidence type="ECO:0000256" key="3">
    <source>
        <dbReference type="ARBA" id="ARBA00022603"/>
    </source>
</evidence>
<dbReference type="InterPro" id="IPR001737">
    <property type="entry name" value="KsgA/Erm"/>
</dbReference>
<evidence type="ECO:0000313" key="14">
    <source>
        <dbReference type="EMBL" id="CAB3383756.1"/>
    </source>
</evidence>
<evidence type="ECO:0000256" key="11">
    <source>
        <dbReference type="PROSITE-ProRule" id="PRU01026"/>
    </source>
</evidence>
<dbReference type="NCBIfam" id="TIGR00755">
    <property type="entry name" value="ksgA"/>
    <property type="match status" value="1"/>
</dbReference>
<dbReference type="SUPFAM" id="SSF53335">
    <property type="entry name" value="S-adenosyl-L-methionine-dependent methyltransferases"/>
    <property type="match status" value="1"/>
</dbReference>
<feature type="binding site" evidence="11">
    <location>
        <position position="112"/>
    </location>
    <ligand>
        <name>S-adenosyl-L-methionine</name>
        <dbReference type="ChEBI" id="CHEBI:59789"/>
    </ligand>
</feature>
<feature type="binding site" evidence="11">
    <location>
        <position position="35"/>
    </location>
    <ligand>
        <name>S-adenosyl-L-methionine</name>
        <dbReference type="ChEBI" id="CHEBI:59789"/>
    </ligand>
</feature>
<dbReference type="EMBL" id="CADEPI010000323">
    <property type="protein sequence ID" value="CAB3383756.1"/>
    <property type="molecule type" value="Genomic_DNA"/>
</dbReference>
<evidence type="ECO:0000256" key="10">
    <source>
        <dbReference type="ARBA" id="ARBA00023163"/>
    </source>
</evidence>
<organism evidence="14 15">
    <name type="scientific">Cloeon dipterum</name>
    <dbReference type="NCBI Taxonomy" id="197152"/>
    <lineage>
        <taxon>Eukaryota</taxon>
        <taxon>Metazoa</taxon>
        <taxon>Ecdysozoa</taxon>
        <taxon>Arthropoda</taxon>
        <taxon>Hexapoda</taxon>
        <taxon>Insecta</taxon>
        <taxon>Pterygota</taxon>
        <taxon>Palaeoptera</taxon>
        <taxon>Ephemeroptera</taxon>
        <taxon>Pisciforma</taxon>
        <taxon>Baetidae</taxon>
        <taxon>Cloeon</taxon>
    </lineage>
</organism>
<dbReference type="GO" id="GO:0005759">
    <property type="term" value="C:mitochondrial matrix"/>
    <property type="evidence" value="ECO:0007669"/>
    <property type="project" value="TreeGrafter"/>
</dbReference>
<comment type="caution">
    <text evidence="14">The sequence shown here is derived from an EMBL/GenBank/DDBJ whole genome shotgun (WGS) entry which is preliminary data.</text>
</comment>
<evidence type="ECO:0000259" key="13">
    <source>
        <dbReference type="SMART" id="SM00650"/>
    </source>
</evidence>
<dbReference type="FunFam" id="1.10.8.100:FF:000006">
    <property type="entry name" value="rRNA adenine N(6)-methyltransferase"/>
    <property type="match status" value="1"/>
</dbReference>
<evidence type="ECO:0000256" key="9">
    <source>
        <dbReference type="ARBA" id="ARBA00023128"/>
    </source>
</evidence>
<dbReference type="InterPro" id="IPR020598">
    <property type="entry name" value="rRNA_Ade_methylase_Trfase_N"/>
</dbReference>
<keyword evidence="4 11" id="KW-0808">Transferase</keyword>
<feature type="binding site" evidence="11">
    <location>
        <position position="143"/>
    </location>
    <ligand>
        <name>S-adenosyl-L-methionine</name>
        <dbReference type="ChEBI" id="CHEBI:59789"/>
    </ligand>
</feature>
<dbReference type="PROSITE" id="PS51689">
    <property type="entry name" value="SAM_RNA_A_N6_MT"/>
    <property type="match status" value="1"/>
</dbReference>
<name>A0A8S1E0H2_9INSE</name>
<keyword evidence="10" id="KW-0804">Transcription</keyword>
<evidence type="ECO:0000256" key="4">
    <source>
        <dbReference type="ARBA" id="ARBA00022679"/>
    </source>
</evidence>
<feature type="binding site" evidence="11">
    <location>
        <position position="37"/>
    </location>
    <ligand>
        <name>S-adenosyl-L-methionine</name>
        <dbReference type="ChEBI" id="CHEBI:59789"/>
    </ligand>
</feature>
<keyword evidence="7" id="KW-0809">Transit peptide</keyword>
<dbReference type="OrthoDB" id="16079at2759"/>
<accession>A0A8S1E0H2</accession>
<dbReference type="SMART" id="SM00650">
    <property type="entry name" value="rADc"/>
    <property type="match status" value="1"/>
</dbReference>
<protein>
    <recommendedName>
        <fullName evidence="12">rRNA adenine N(6)-methyltransferase</fullName>
        <ecNumber evidence="12">2.1.1.-</ecNumber>
    </recommendedName>
</protein>
<evidence type="ECO:0000256" key="8">
    <source>
        <dbReference type="ARBA" id="ARBA00023015"/>
    </source>
</evidence>
<feature type="domain" description="Ribosomal RNA adenine methylase transferase N-terminal" evidence="13">
    <location>
        <begin position="42"/>
        <end position="236"/>
    </location>
</feature>
<sequence length="353" mass="40692">MQPLREAVYRLPPLPTVRELINLFGLRARKQLSQNFLLDPRITEKFVRAAGGKKLSNSYVCEVGPGPGPITRSIINAGVERLIVIEKDKRFLPTLQILSDSYDNRVDIHLGDVLSFNMSTMFPEELRRQDWADQPPRIGIMGNLPFSVSTPLIIRWLQDISERKNAWSYGRVPLTLTFQKEVAERIVAKEKGTQRCRLSLMSQAWCDVDLKFIIKGSSFVPKPDVDVGVVHMVPKAIPAVSVPFKVFEKVTRTVFSMRQKYCITPFRRLFPEAMRDEIPGELLQKSGVAPQMRPFQLSLQQFSDMASLYWETCQKCEGLFEYDHRAPLPARQEIEWSNRVHGKDNYERLDYFE</sequence>
<dbReference type="Gene3D" id="1.10.8.100">
    <property type="entry name" value="Ribosomal RNA adenine dimethylase-like, domain 2"/>
    <property type="match status" value="1"/>
</dbReference>
<proteinExistence type="inferred from homology"/>
<feature type="binding site" evidence="11">
    <location>
        <position position="86"/>
    </location>
    <ligand>
        <name>S-adenosyl-L-methionine</name>
        <dbReference type="ChEBI" id="CHEBI:59789"/>
    </ligand>
</feature>
<evidence type="ECO:0000256" key="6">
    <source>
        <dbReference type="ARBA" id="ARBA00022884"/>
    </source>
</evidence>
<evidence type="ECO:0000313" key="15">
    <source>
        <dbReference type="Proteomes" id="UP000494165"/>
    </source>
</evidence>
<dbReference type="EC" id="2.1.1.-" evidence="12"/>
<dbReference type="Pfam" id="PF00398">
    <property type="entry name" value="RrnaAD"/>
    <property type="match status" value="1"/>
</dbReference>
<keyword evidence="15" id="KW-1185">Reference proteome</keyword>
<dbReference type="GO" id="GO:0003723">
    <property type="term" value="F:RNA binding"/>
    <property type="evidence" value="ECO:0007669"/>
    <property type="project" value="UniProtKB-UniRule"/>
</dbReference>
<dbReference type="Proteomes" id="UP000494165">
    <property type="component" value="Unassembled WGS sequence"/>
</dbReference>
<keyword evidence="9" id="KW-0496">Mitochondrion</keyword>
<keyword evidence="2 12" id="KW-0698">rRNA processing</keyword>
<keyword evidence="3 11" id="KW-0489">Methyltransferase</keyword>